<gene>
    <name evidence="2" type="ORF">FHK87_14640</name>
</gene>
<evidence type="ECO:0000313" key="3">
    <source>
        <dbReference type="Proteomes" id="UP000315540"/>
    </source>
</evidence>
<keyword evidence="1" id="KW-0812">Transmembrane</keyword>
<protein>
    <submittedName>
        <fullName evidence="2">Uncharacterized protein</fullName>
    </submittedName>
</protein>
<reference evidence="2 3" key="1">
    <citation type="submission" date="2019-06" db="EMBL/GenBank/DDBJ databases">
        <authorList>
            <person name="Meng X."/>
        </authorList>
    </citation>
    <scope>NUCLEOTIDE SEQUENCE [LARGE SCALE GENOMIC DNA]</scope>
    <source>
        <strain evidence="2 3">M625</strain>
    </source>
</reference>
<dbReference type="AlphaFoldDB" id="A0A504JEG6"/>
<comment type="caution">
    <text evidence="2">The sequence shown here is derived from an EMBL/GenBank/DDBJ whole genome shotgun (WGS) entry which is preliminary data.</text>
</comment>
<dbReference type="RefSeq" id="WP_140594358.1">
    <property type="nucleotide sequence ID" value="NZ_VFWZ01000004.1"/>
</dbReference>
<keyword evidence="1" id="KW-1133">Transmembrane helix</keyword>
<keyword evidence="1" id="KW-0472">Membrane</keyword>
<sequence>MKILSEKISNILVIFNFIIVVVIGGIWVIHHFSSKKQKEQELLHAKTNLIEELGNNYYNLKNIAPVWNNLYAKLTLNKERDTSDYKRYTIKQFESSGRNHVINTLNNFKNENWKFYNTKIIENYSTSYEIKELIHLYQNQNNVKNYAQELLKIHHTIINTNQKKDSIAEYDKRYYLYFQYLRKIDQTLLDMSYQYESVLKYLINSSDILKNKAQQQLLNAKYYNFTNQNTTTIAATAQILKQCFDQSDSKDIVTETIKYYVDLNTKNVDHKLLVMVDISDSSNIIATTQSRRDILNKIYDCVIHLGLENVNEYYVCIKIGDYDHLIKTPNYQSIATMHNNENLYHLIPFFGDQVLEEFDINKIWYPKE</sequence>
<organism evidence="2 3">
    <name type="scientific">Aquimarina algicola</name>
    <dbReference type="NCBI Taxonomy" id="2589995"/>
    <lineage>
        <taxon>Bacteria</taxon>
        <taxon>Pseudomonadati</taxon>
        <taxon>Bacteroidota</taxon>
        <taxon>Flavobacteriia</taxon>
        <taxon>Flavobacteriales</taxon>
        <taxon>Flavobacteriaceae</taxon>
        <taxon>Aquimarina</taxon>
    </lineage>
</organism>
<evidence type="ECO:0000256" key="1">
    <source>
        <dbReference type="SAM" id="Phobius"/>
    </source>
</evidence>
<feature type="transmembrane region" description="Helical" evidence="1">
    <location>
        <begin position="12"/>
        <end position="30"/>
    </location>
</feature>
<accession>A0A504JEG6</accession>
<dbReference type="EMBL" id="VFWZ01000004">
    <property type="protein sequence ID" value="TPN85259.1"/>
    <property type="molecule type" value="Genomic_DNA"/>
</dbReference>
<name>A0A504JEG6_9FLAO</name>
<dbReference type="Proteomes" id="UP000315540">
    <property type="component" value="Unassembled WGS sequence"/>
</dbReference>
<proteinExistence type="predicted"/>
<keyword evidence="3" id="KW-1185">Reference proteome</keyword>
<evidence type="ECO:0000313" key="2">
    <source>
        <dbReference type="EMBL" id="TPN85259.1"/>
    </source>
</evidence>